<keyword evidence="2" id="KW-0378">Hydrolase</keyword>
<sequence>MRKLPLFSLLLSILIVACTAEKTSTKLSDAIRINQIGFYPNSVKQFVVADLEVTSFDIVNENNEVVFNGEMNPNGVWEASGEKVFLGDFSEFNKEGSYKVQVDKKLYSYPFEIKKGIYEEALNASIKSYYYQRASMPIEEKFGGVYKREAGHPDDNCAFHPSSGRTEGTLNSPGGWYDAGDYGKYIVNAALSTGQMLQLLEQYPNAIADGALNIPESGNGNSDLIDELKYELDWILTMQDEDGGVFHKLTSKNFSGFIMPNEFDLERMIIGKGTAATLDYAAVLALASRLYKSTDEDWSKKALEAAEKAWDWAVKNPAIAYSNPEDVSTGAYDDTVFTDDFYWAATELYLTSKDNEYLDYLIKNEEPFIHELTNSWKFFIRNNAFHSLLENKDLLDVDFVKTLTQGQIKIADNILKAIENNPYNIGLERFEWGSNSDILNQAMVLCMTHRFTGDEKYLVGAEQITDYILGKNATGYSFLTGFGSKKVMNVHHRPSAADGIVDPIPGFIAGGPNNDKQDSAEVEYASEYPAKAFADVVASYASNEVCLNWNAPAVYVLGYLQENRK</sequence>
<reference evidence="9 10" key="1">
    <citation type="submission" date="2017-06" db="EMBL/GenBank/DDBJ databases">
        <authorList>
            <person name="Kim H.J."/>
            <person name="Triplett B.A."/>
        </authorList>
    </citation>
    <scope>NUCLEOTIDE SEQUENCE [LARGE SCALE GENOMIC DNA]</scope>
    <source>
        <strain evidence="9 10">DSM 29150</strain>
    </source>
</reference>
<evidence type="ECO:0000256" key="5">
    <source>
        <dbReference type="ARBA" id="ARBA00023326"/>
    </source>
</evidence>
<dbReference type="RefSeq" id="WP_089382115.1">
    <property type="nucleotide sequence ID" value="NZ_FZNT01000007.1"/>
</dbReference>
<evidence type="ECO:0000259" key="7">
    <source>
        <dbReference type="Pfam" id="PF00759"/>
    </source>
</evidence>
<dbReference type="InterPro" id="IPR008928">
    <property type="entry name" value="6-hairpin_glycosidase_sf"/>
</dbReference>
<keyword evidence="10" id="KW-1185">Reference proteome</keyword>
<evidence type="ECO:0000313" key="10">
    <source>
        <dbReference type="Proteomes" id="UP000198384"/>
    </source>
</evidence>
<dbReference type="Pfam" id="PF02927">
    <property type="entry name" value="CelD_N"/>
    <property type="match status" value="1"/>
</dbReference>
<dbReference type="InterPro" id="IPR004197">
    <property type="entry name" value="Cellulase_Ig-like"/>
</dbReference>
<protein>
    <submittedName>
        <fullName evidence="9">Non-processive endocellulase</fullName>
    </submittedName>
</protein>
<dbReference type="SUPFAM" id="SSF48208">
    <property type="entry name" value="Six-hairpin glycosidases"/>
    <property type="match status" value="1"/>
</dbReference>
<organism evidence="9 10">
    <name type="scientific">Lutibacter agarilyticus</name>
    <dbReference type="NCBI Taxonomy" id="1109740"/>
    <lineage>
        <taxon>Bacteria</taxon>
        <taxon>Pseudomonadati</taxon>
        <taxon>Bacteroidota</taxon>
        <taxon>Flavobacteriia</taxon>
        <taxon>Flavobacteriales</taxon>
        <taxon>Flavobacteriaceae</taxon>
        <taxon>Lutibacter</taxon>
    </lineage>
</organism>
<evidence type="ECO:0000313" key="9">
    <source>
        <dbReference type="EMBL" id="SNR63485.1"/>
    </source>
</evidence>
<dbReference type="CDD" id="cd02850">
    <property type="entry name" value="E_set_Cellulase_N"/>
    <property type="match status" value="1"/>
</dbReference>
<dbReference type="GO" id="GO:0000272">
    <property type="term" value="P:polysaccharide catabolic process"/>
    <property type="evidence" value="ECO:0007669"/>
    <property type="project" value="UniProtKB-KW"/>
</dbReference>
<dbReference type="Gene3D" id="2.60.40.10">
    <property type="entry name" value="Immunoglobulins"/>
    <property type="match status" value="1"/>
</dbReference>
<dbReference type="OrthoDB" id="9808897at2"/>
<dbReference type="PANTHER" id="PTHR22298">
    <property type="entry name" value="ENDO-1,4-BETA-GLUCANASE"/>
    <property type="match status" value="1"/>
</dbReference>
<dbReference type="AlphaFoldDB" id="A0A238XWW4"/>
<dbReference type="GO" id="GO:0008810">
    <property type="term" value="F:cellulase activity"/>
    <property type="evidence" value="ECO:0007669"/>
    <property type="project" value="InterPro"/>
</dbReference>
<feature type="domain" description="Glycoside hydrolase family 9" evidence="7">
    <location>
        <begin position="118"/>
        <end position="557"/>
    </location>
</feature>
<evidence type="ECO:0000256" key="4">
    <source>
        <dbReference type="ARBA" id="ARBA00023295"/>
    </source>
</evidence>
<evidence type="ECO:0000259" key="8">
    <source>
        <dbReference type="Pfam" id="PF02927"/>
    </source>
</evidence>
<feature type="signal peptide" evidence="6">
    <location>
        <begin position="1"/>
        <end position="19"/>
    </location>
</feature>
<feature type="chain" id="PRO_5018568587" evidence="6">
    <location>
        <begin position="20"/>
        <end position="565"/>
    </location>
</feature>
<gene>
    <name evidence="9" type="ORF">SAMN06265371_107124</name>
</gene>
<dbReference type="SUPFAM" id="SSF81296">
    <property type="entry name" value="E set domains"/>
    <property type="match status" value="1"/>
</dbReference>
<dbReference type="Pfam" id="PF00759">
    <property type="entry name" value="Glyco_hydro_9"/>
    <property type="match status" value="1"/>
</dbReference>
<comment type="similarity">
    <text evidence="1">Belongs to the glycosyl hydrolase 9 (cellulase E) family.</text>
</comment>
<name>A0A238XWW4_9FLAO</name>
<dbReference type="PROSITE" id="PS51257">
    <property type="entry name" value="PROKAR_LIPOPROTEIN"/>
    <property type="match status" value="1"/>
</dbReference>
<dbReference type="Proteomes" id="UP000198384">
    <property type="component" value="Unassembled WGS sequence"/>
</dbReference>
<dbReference type="Gene3D" id="1.50.10.10">
    <property type="match status" value="1"/>
</dbReference>
<dbReference type="EMBL" id="FZNT01000007">
    <property type="protein sequence ID" value="SNR63485.1"/>
    <property type="molecule type" value="Genomic_DNA"/>
</dbReference>
<keyword evidence="4" id="KW-0326">Glycosidase</keyword>
<keyword evidence="6" id="KW-0732">Signal</keyword>
<dbReference type="InterPro" id="IPR012341">
    <property type="entry name" value="6hp_glycosidase-like_sf"/>
</dbReference>
<dbReference type="InterPro" id="IPR001701">
    <property type="entry name" value="Glyco_hydro_9"/>
</dbReference>
<keyword evidence="3" id="KW-0119">Carbohydrate metabolism</keyword>
<dbReference type="InterPro" id="IPR013783">
    <property type="entry name" value="Ig-like_fold"/>
</dbReference>
<evidence type="ECO:0000256" key="6">
    <source>
        <dbReference type="SAM" id="SignalP"/>
    </source>
</evidence>
<accession>A0A238XWW4</accession>
<keyword evidence="5" id="KW-0624">Polysaccharide degradation</keyword>
<feature type="domain" description="Cellulase Ig-like" evidence="8">
    <location>
        <begin position="29"/>
        <end position="104"/>
    </location>
</feature>
<evidence type="ECO:0000256" key="3">
    <source>
        <dbReference type="ARBA" id="ARBA00023277"/>
    </source>
</evidence>
<evidence type="ECO:0000256" key="2">
    <source>
        <dbReference type="ARBA" id="ARBA00022801"/>
    </source>
</evidence>
<dbReference type="InterPro" id="IPR014756">
    <property type="entry name" value="Ig_E-set"/>
</dbReference>
<evidence type="ECO:0000256" key="1">
    <source>
        <dbReference type="ARBA" id="ARBA00007072"/>
    </source>
</evidence>
<proteinExistence type="inferred from homology"/>